<dbReference type="SMART" id="SM01019">
    <property type="entry name" value="B3"/>
    <property type="match status" value="1"/>
</dbReference>
<evidence type="ECO:0000256" key="2">
    <source>
        <dbReference type="ARBA" id="ARBA00009089"/>
    </source>
</evidence>
<dbReference type="CDD" id="cd10017">
    <property type="entry name" value="B3_DNA"/>
    <property type="match status" value="1"/>
</dbReference>
<keyword evidence="5" id="KW-0804">Transcription</keyword>
<dbReference type="InterPro" id="IPR001471">
    <property type="entry name" value="AP2/ERF_dom"/>
</dbReference>
<accession>A0ABR0WWE4</accession>
<sequence>MEEPSILSGATTNRSGEISDSNSSSLYYPTQNAGAQASKFKGVVIQPNGHWGAQIYANHQRVWLGTFKSEKEAAMAYDSAAIKLRNGLSHRNFPWTDITVREPNFQNQFSTETVLTMIKDGSYAAKFSDYLRAQDRQGYSLMAFHDIPGVILRQLFQKELTPSDVSKLNRLVIPKKYALKYFPRIPDASGENNGGSVEDLELVFFDRSMRSWKLRYCYWKSSQSFVFTRGWNRFAKEKGLRPRDRVIFSSYESSDQKLCIIDVAYYDEGAKGGAVMEGGNNSREEALEQQGPDFEENEDENAIAEEENEVPPEKKGFKLFGFQIV</sequence>
<protein>
    <recommendedName>
        <fullName evidence="12">AP2/ERF and B3 domain-containing transcription factor</fullName>
    </recommendedName>
</protein>
<feature type="domain" description="TF-B3" evidence="8">
    <location>
        <begin position="156"/>
        <end position="264"/>
    </location>
</feature>
<dbReference type="SMART" id="SM00380">
    <property type="entry name" value="AP2"/>
    <property type="match status" value="1"/>
</dbReference>
<evidence type="ECO:0000256" key="6">
    <source>
        <dbReference type="ARBA" id="ARBA00023242"/>
    </source>
</evidence>
<comment type="subcellular location">
    <subcellularLocation>
        <location evidence="1">Nucleus</location>
    </subcellularLocation>
</comment>
<comment type="caution">
    <text evidence="10">The sequence shown here is derived from an EMBL/GenBank/DDBJ whole genome shotgun (WGS) entry which is preliminary data.</text>
</comment>
<dbReference type="SUPFAM" id="SSF54171">
    <property type="entry name" value="DNA-binding domain"/>
    <property type="match status" value="1"/>
</dbReference>
<reference evidence="10 11" key="1">
    <citation type="journal article" date="2021" name="Comput. Struct. Biotechnol. J.">
        <title>De novo genome assembly of the potent medicinal plant Rehmannia glutinosa using nanopore technology.</title>
        <authorList>
            <person name="Ma L."/>
            <person name="Dong C."/>
            <person name="Song C."/>
            <person name="Wang X."/>
            <person name="Zheng X."/>
            <person name="Niu Y."/>
            <person name="Chen S."/>
            <person name="Feng W."/>
        </authorList>
    </citation>
    <scope>NUCLEOTIDE SEQUENCE [LARGE SCALE GENOMIC DNA]</scope>
    <source>
        <strain evidence="10">DH-2019</strain>
    </source>
</reference>
<evidence type="ECO:0000256" key="7">
    <source>
        <dbReference type="SAM" id="MobiDB-lite"/>
    </source>
</evidence>
<feature type="compositionally biased region" description="Polar residues" evidence="7">
    <location>
        <begin position="8"/>
        <end position="23"/>
    </location>
</feature>
<gene>
    <name evidence="10" type="ORF">DH2020_014246</name>
</gene>
<dbReference type="InterPro" id="IPR044800">
    <property type="entry name" value="LEC2-like"/>
</dbReference>
<evidence type="ECO:0000259" key="9">
    <source>
        <dbReference type="PROSITE" id="PS51032"/>
    </source>
</evidence>
<dbReference type="Gene3D" id="3.30.730.10">
    <property type="entry name" value="AP2/ERF domain"/>
    <property type="match status" value="1"/>
</dbReference>
<keyword evidence="4" id="KW-0238">DNA-binding</keyword>
<proteinExistence type="inferred from homology"/>
<dbReference type="PANTHER" id="PTHR31140:SF58">
    <property type="entry name" value="DNA-BINDING PROTEIN RAV1"/>
    <property type="match status" value="1"/>
</dbReference>
<feature type="domain" description="AP2/ERF" evidence="9">
    <location>
        <begin position="39"/>
        <end position="94"/>
    </location>
</feature>
<evidence type="ECO:0008006" key="12">
    <source>
        <dbReference type="Google" id="ProtNLM"/>
    </source>
</evidence>
<evidence type="ECO:0000256" key="4">
    <source>
        <dbReference type="ARBA" id="ARBA00023125"/>
    </source>
</evidence>
<evidence type="ECO:0000259" key="8">
    <source>
        <dbReference type="PROSITE" id="PS50863"/>
    </source>
</evidence>
<evidence type="ECO:0000313" key="10">
    <source>
        <dbReference type="EMBL" id="KAK6151611.1"/>
    </source>
</evidence>
<name>A0ABR0WWE4_REHGL</name>
<dbReference type="Proteomes" id="UP001318860">
    <property type="component" value="Unassembled WGS sequence"/>
</dbReference>
<organism evidence="10 11">
    <name type="scientific">Rehmannia glutinosa</name>
    <name type="common">Chinese foxglove</name>
    <dbReference type="NCBI Taxonomy" id="99300"/>
    <lineage>
        <taxon>Eukaryota</taxon>
        <taxon>Viridiplantae</taxon>
        <taxon>Streptophyta</taxon>
        <taxon>Embryophyta</taxon>
        <taxon>Tracheophyta</taxon>
        <taxon>Spermatophyta</taxon>
        <taxon>Magnoliopsida</taxon>
        <taxon>eudicotyledons</taxon>
        <taxon>Gunneridae</taxon>
        <taxon>Pentapetalae</taxon>
        <taxon>asterids</taxon>
        <taxon>lamiids</taxon>
        <taxon>Lamiales</taxon>
        <taxon>Orobanchaceae</taxon>
        <taxon>Rehmannieae</taxon>
        <taxon>Rehmannia</taxon>
    </lineage>
</organism>
<dbReference type="InterPro" id="IPR016177">
    <property type="entry name" value="DNA-bd_dom_sf"/>
</dbReference>
<evidence type="ECO:0000256" key="1">
    <source>
        <dbReference type="ARBA" id="ARBA00004123"/>
    </source>
</evidence>
<dbReference type="CDD" id="cd00018">
    <property type="entry name" value="AP2"/>
    <property type="match status" value="1"/>
</dbReference>
<dbReference type="Gene3D" id="2.40.330.10">
    <property type="entry name" value="DNA-binding pseudobarrel domain"/>
    <property type="match status" value="1"/>
</dbReference>
<dbReference type="InterPro" id="IPR036955">
    <property type="entry name" value="AP2/ERF_dom_sf"/>
</dbReference>
<dbReference type="Pfam" id="PF00847">
    <property type="entry name" value="AP2"/>
    <property type="match status" value="1"/>
</dbReference>
<evidence type="ECO:0000256" key="3">
    <source>
        <dbReference type="ARBA" id="ARBA00023015"/>
    </source>
</evidence>
<comment type="similarity">
    <text evidence="2">Belongs to the AP2/ERF transcription factor family. RAV subfamily.</text>
</comment>
<keyword evidence="11" id="KW-1185">Reference proteome</keyword>
<keyword evidence="6" id="KW-0539">Nucleus</keyword>
<dbReference type="PROSITE" id="PS51032">
    <property type="entry name" value="AP2_ERF"/>
    <property type="match status" value="1"/>
</dbReference>
<dbReference type="InterPro" id="IPR003340">
    <property type="entry name" value="B3_DNA-bd"/>
</dbReference>
<dbReference type="EMBL" id="JABTTQ020000007">
    <property type="protein sequence ID" value="KAK6151611.1"/>
    <property type="molecule type" value="Genomic_DNA"/>
</dbReference>
<evidence type="ECO:0000256" key="5">
    <source>
        <dbReference type="ARBA" id="ARBA00023163"/>
    </source>
</evidence>
<dbReference type="InterPro" id="IPR015300">
    <property type="entry name" value="DNA-bd_pseudobarrel_sf"/>
</dbReference>
<feature type="region of interest" description="Disordered" evidence="7">
    <location>
        <begin position="1"/>
        <end position="23"/>
    </location>
</feature>
<dbReference type="SUPFAM" id="SSF101936">
    <property type="entry name" value="DNA-binding pseudobarrel domain"/>
    <property type="match status" value="1"/>
</dbReference>
<keyword evidence="3" id="KW-0805">Transcription regulation</keyword>
<evidence type="ECO:0000313" key="11">
    <source>
        <dbReference type="Proteomes" id="UP001318860"/>
    </source>
</evidence>
<feature type="region of interest" description="Disordered" evidence="7">
    <location>
        <begin position="276"/>
        <end position="308"/>
    </location>
</feature>
<dbReference type="PROSITE" id="PS50863">
    <property type="entry name" value="B3"/>
    <property type="match status" value="1"/>
</dbReference>
<dbReference type="PANTHER" id="PTHR31140">
    <property type="entry name" value="B3 DOMAIN-CONTAINING TRANSCRIPTION FACTOR ABI3"/>
    <property type="match status" value="1"/>
</dbReference>
<feature type="compositionally biased region" description="Acidic residues" evidence="7">
    <location>
        <begin position="293"/>
        <end position="308"/>
    </location>
</feature>
<dbReference type="Pfam" id="PF02362">
    <property type="entry name" value="B3"/>
    <property type="match status" value="1"/>
</dbReference>